<feature type="region of interest" description="Disordered" evidence="9">
    <location>
        <begin position="146"/>
        <end position="241"/>
    </location>
</feature>
<dbReference type="SMART" id="SM00355">
    <property type="entry name" value="ZnF_C2H2"/>
    <property type="match status" value="5"/>
</dbReference>
<dbReference type="Gene3D" id="3.30.160.60">
    <property type="entry name" value="Classic Zinc Finger"/>
    <property type="match status" value="3"/>
</dbReference>
<dbReference type="GO" id="GO:0000978">
    <property type="term" value="F:RNA polymerase II cis-regulatory region sequence-specific DNA binding"/>
    <property type="evidence" value="ECO:0007669"/>
    <property type="project" value="TreeGrafter"/>
</dbReference>
<evidence type="ECO:0000259" key="11">
    <source>
        <dbReference type="PROSITE" id="PS51915"/>
    </source>
</evidence>
<dbReference type="PROSITE" id="PS50157">
    <property type="entry name" value="ZINC_FINGER_C2H2_2"/>
    <property type="match status" value="2"/>
</dbReference>
<evidence type="ECO:0000259" key="10">
    <source>
        <dbReference type="PROSITE" id="PS50157"/>
    </source>
</evidence>
<feature type="binding site" evidence="8">
    <location>
        <position position="84"/>
    </location>
    <ligand>
        <name>Zn(2+)</name>
        <dbReference type="ChEBI" id="CHEBI:29105"/>
    </ligand>
</feature>
<keyword evidence="3 7" id="KW-0863">Zinc-finger</keyword>
<reference evidence="12" key="1">
    <citation type="submission" date="2021-05" db="EMBL/GenBank/DDBJ databases">
        <authorList>
            <person name="Alioto T."/>
            <person name="Alioto T."/>
            <person name="Gomez Garrido J."/>
        </authorList>
    </citation>
    <scope>NUCLEOTIDE SEQUENCE</scope>
</reference>
<feature type="binding site" evidence="8">
    <location>
        <position position="40"/>
    </location>
    <ligand>
        <name>Zn(2+)</name>
        <dbReference type="ChEBI" id="CHEBI:29105"/>
    </ligand>
</feature>
<dbReference type="InterPro" id="IPR013087">
    <property type="entry name" value="Znf_C2H2_type"/>
</dbReference>
<feature type="compositionally biased region" description="Basic residues" evidence="9">
    <location>
        <begin position="223"/>
        <end position="239"/>
    </location>
</feature>
<dbReference type="EMBL" id="HBUE01302416">
    <property type="protein sequence ID" value="CAG6579594.1"/>
    <property type="molecule type" value="Transcribed_RNA"/>
</dbReference>
<dbReference type="InterPro" id="IPR050527">
    <property type="entry name" value="Snail/Krueppel_Znf"/>
</dbReference>
<dbReference type="SMART" id="SM00868">
    <property type="entry name" value="zf-AD"/>
    <property type="match status" value="1"/>
</dbReference>
<sequence length="429" mass="49169">MSKNQGRRSTRSSKRFKLSSEDVQTIEVKLEDVDTEPDFCRICLRVPLTDSELQQISPEHKSKLQDTMKLKIRKDSSQQICSNCSNLLDIIADFKASVLRANQVLLASGRHLSAVHDEWFHSSTVQVITQCKTAVEIHRQLVESACEPRDTKHDKPELPDEPEDCPEPPPPLTENPEVVEIKVEPFKEPDSVSNVDEQSQNDDDEDDEDDDGDFASDEEYVHVPKKQTTKNRKPRRRKENPKFQPQLCTLCGKRVCGEAAEAHRNQHLGIKPYRCSTEGCNLEFYGPYHKTRHERRMHGEMGVLTHKCHICGKMIRGPNGALKYHLSLHGTSEKKFVCTICGKGFALQRYLRQHGMTHSEEFPYACSYCGKRFNNKWSMRTHEKNMHEKRNQPQLPEAERTGGKDLEANATETTWTSTENIELMNLNGE</sequence>
<evidence type="ECO:0000256" key="5">
    <source>
        <dbReference type="ARBA" id="ARBA00023242"/>
    </source>
</evidence>
<dbReference type="GO" id="GO:0008270">
    <property type="term" value="F:zinc ion binding"/>
    <property type="evidence" value="ECO:0007669"/>
    <property type="project" value="UniProtKB-UniRule"/>
</dbReference>
<dbReference type="PANTHER" id="PTHR24388">
    <property type="entry name" value="ZINC FINGER PROTEIN"/>
    <property type="match status" value="1"/>
</dbReference>
<dbReference type="FunFam" id="3.30.160.60:FF:000110">
    <property type="entry name" value="Zinc finger protein-like"/>
    <property type="match status" value="1"/>
</dbReference>
<evidence type="ECO:0000256" key="7">
    <source>
        <dbReference type="PROSITE-ProRule" id="PRU00042"/>
    </source>
</evidence>
<evidence type="ECO:0000256" key="1">
    <source>
        <dbReference type="ARBA" id="ARBA00022723"/>
    </source>
</evidence>
<dbReference type="PANTHER" id="PTHR24388:SF104">
    <property type="entry name" value="AT-RICH BINDING PROTEIN-RELATED"/>
    <property type="match status" value="1"/>
</dbReference>
<dbReference type="Pfam" id="PF00096">
    <property type="entry name" value="zf-C2H2"/>
    <property type="match status" value="1"/>
</dbReference>
<feature type="domain" description="C2H2-type" evidence="10">
    <location>
        <begin position="336"/>
        <end position="363"/>
    </location>
</feature>
<comment type="similarity">
    <text evidence="6">Belongs to the snail C2H2-type zinc-finger protein family.</text>
</comment>
<feature type="compositionally biased region" description="Basic and acidic residues" evidence="9">
    <location>
        <begin position="146"/>
        <end position="158"/>
    </location>
</feature>
<feature type="compositionally biased region" description="Basic and acidic residues" evidence="9">
    <location>
        <begin position="383"/>
        <end position="407"/>
    </location>
</feature>
<dbReference type="GO" id="GO:0005634">
    <property type="term" value="C:nucleus"/>
    <property type="evidence" value="ECO:0007669"/>
    <property type="project" value="InterPro"/>
</dbReference>
<feature type="compositionally biased region" description="Basic and acidic residues" evidence="9">
    <location>
        <begin position="179"/>
        <end position="190"/>
    </location>
</feature>
<dbReference type="GO" id="GO:0000981">
    <property type="term" value="F:DNA-binding transcription factor activity, RNA polymerase II-specific"/>
    <property type="evidence" value="ECO:0007669"/>
    <property type="project" value="TreeGrafter"/>
</dbReference>
<dbReference type="Pfam" id="PF13894">
    <property type="entry name" value="zf-C2H2_4"/>
    <property type="match status" value="1"/>
</dbReference>
<keyword evidence="2" id="KW-0677">Repeat</keyword>
<evidence type="ECO:0000256" key="2">
    <source>
        <dbReference type="ARBA" id="ARBA00022737"/>
    </source>
</evidence>
<evidence type="ECO:0000256" key="4">
    <source>
        <dbReference type="ARBA" id="ARBA00022833"/>
    </source>
</evidence>
<name>A0A8D8NW07_CULPI</name>
<evidence type="ECO:0000313" key="12">
    <source>
        <dbReference type="EMBL" id="CAG6579594.1"/>
    </source>
</evidence>
<dbReference type="EMBL" id="HBUE01196398">
    <property type="protein sequence ID" value="CAG6527868.1"/>
    <property type="molecule type" value="Transcribed_RNA"/>
</dbReference>
<evidence type="ECO:0000256" key="8">
    <source>
        <dbReference type="PROSITE-ProRule" id="PRU01263"/>
    </source>
</evidence>
<protein>
    <submittedName>
        <fullName evidence="12">Zinc finger protein 316</fullName>
    </submittedName>
</protein>
<evidence type="ECO:0000256" key="9">
    <source>
        <dbReference type="SAM" id="MobiDB-lite"/>
    </source>
</evidence>
<dbReference type="PROSITE" id="PS51915">
    <property type="entry name" value="ZAD"/>
    <property type="match status" value="1"/>
</dbReference>
<feature type="domain" description="ZAD" evidence="11">
    <location>
        <begin position="38"/>
        <end position="108"/>
    </location>
</feature>
<organism evidence="12">
    <name type="scientific">Culex pipiens</name>
    <name type="common">House mosquito</name>
    <dbReference type="NCBI Taxonomy" id="7175"/>
    <lineage>
        <taxon>Eukaryota</taxon>
        <taxon>Metazoa</taxon>
        <taxon>Ecdysozoa</taxon>
        <taxon>Arthropoda</taxon>
        <taxon>Hexapoda</taxon>
        <taxon>Insecta</taxon>
        <taxon>Pterygota</taxon>
        <taxon>Neoptera</taxon>
        <taxon>Endopterygota</taxon>
        <taxon>Diptera</taxon>
        <taxon>Nematocera</taxon>
        <taxon>Culicoidea</taxon>
        <taxon>Culicidae</taxon>
        <taxon>Culicinae</taxon>
        <taxon>Culicini</taxon>
        <taxon>Culex</taxon>
        <taxon>Culex</taxon>
    </lineage>
</organism>
<keyword evidence="1 8" id="KW-0479">Metal-binding</keyword>
<proteinExistence type="inferred from homology"/>
<feature type="compositionally biased region" description="Acidic residues" evidence="9">
    <location>
        <begin position="199"/>
        <end position="218"/>
    </location>
</feature>
<dbReference type="InterPro" id="IPR036236">
    <property type="entry name" value="Znf_C2H2_sf"/>
</dbReference>
<keyword evidence="5" id="KW-0539">Nucleus</keyword>
<feature type="domain" description="C2H2-type" evidence="10">
    <location>
        <begin position="364"/>
        <end position="392"/>
    </location>
</feature>
<feature type="region of interest" description="Disordered" evidence="9">
    <location>
        <begin position="383"/>
        <end position="412"/>
    </location>
</feature>
<dbReference type="EMBL" id="HBUE01018764">
    <property type="protein sequence ID" value="CAG6451643.1"/>
    <property type="molecule type" value="Transcribed_RNA"/>
</dbReference>
<dbReference type="SUPFAM" id="SSF57667">
    <property type="entry name" value="beta-beta-alpha zinc fingers"/>
    <property type="match status" value="2"/>
</dbReference>
<keyword evidence="4 8" id="KW-0862">Zinc</keyword>
<dbReference type="InterPro" id="IPR012934">
    <property type="entry name" value="Znf_AD"/>
</dbReference>
<dbReference type="AlphaFoldDB" id="A0A8D8NW07"/>
<accession>A0A8D8NW07</accession>
<feature type="binding site" evidence="8">
    <location>
        <position position="43"/>
    </location>
    <ligand>
        <name>Zn(2+)</name>
        <dbReference type="ChEBI" id="CHEBI:29105"/>
    </ligand>
</feature>
<dbReference type="PROSITE" id="PS00028">
    <property type="entry name" value="ZINC_FINGER_C2H2_1"/>
    <property type="match status" value="3"/>
</dbReference>
<evidence type="ECO:0000256" key="6">
    <source>
        <dbReference type="ARBA" id="ARBA00037948"/>
    </source>
</evidence>
<feature type="binding site" evidence="8">
    <location>
        <position position="81"/>
    </location>
    <ligand>
        <name>Zn(2+)</name>
        <dbReference type="ChEBI" id="CHEBI:29105"/>
    </ligand>
</feature>
<evidence type="ECO:0000256" key="3">
    <source>
        <dbReference type="ARBA" id="ARBA00022771"/>
    </source>
</evidence>